<evidence type="ECO:0000256" key="6">
    <source>
        <dbReference type="ARBA" id="ARBA00022833"/>
    </source>
</evidence>
<feature type="compositionally biased region" description="Acidic residues" evidence="7">
    <location>
        <begin position="559"/>
        <end position="576"/>
    </location>
</feature>
<keyword evidence="3" id="KW-0677">Repeat</keyword>
<dbReference type="PANTHER" id="PTHR11685">
    <property type="entry name" value="RBR FAMILY RING FINGER AND IBR DOMAIN-CONTAINING"/>
    <property type="match status" value="1"/>
</dbReference>
<evidence type="ECO:0000256" key="3">
    <source>
        <dbReference type="ARBA" id="ARBA00022737"/>
    </source>
</evidence>
<dbReference type="EMBL" id="JAHFXS010000491">
    <property type="protein sequence ID" value="KAG9984478.1"/>
    <property type="molecule type" value="Genomic_DNA"/>
</dbReference>
<feature type="region of interest" description="Disordered" evidence="7">
    <location>
        <begin position="95"/>
        <end position="203"/>
    </location>
</feature>
<evidence type="ECO:0000256" key="2">
    <source>
        <dbReference type="ARBA" id="ARBA00022723"/>
    </source>
</evidence>
<evidence type="ECO:0000313" key="10">
    <source>
        <dbReference type="Proteomes" id="UP000729357"/>
    </source>
</evidence>
<reference evidence="9" key="2">
    <citation type="submission" date="2021-08" db="EMBL/GenBank/DDBJ databases">
        <authorList>
            <person name="Gostincar C."/>
            <person name="Sun X."/>
            <person name="Song Z."/>
            <person name="Gunde-Cimerman N."/>
        </authorList>
    </citation>
    <scope>NUCLEOTIDE SEQUENCE</scope>
    <source>
        <strain evidence="9">EXF-9298</strain>
    </source>
</reference>
<reference evidence="9" key="1">
    <citation type="journal article" date="2021" name="J Fungi (Basel)">
        <title>Virulence traits and population genomics of the black yeast Aureobasidium melanogenum.</title>
        <authorList>
            <person name="Cernosa A."/>
            <person name="Sun X."/>
            <person name="Gostincar C."/>
            <person name="Fang C."/>
            <person name="Gunde-Cimerman N."/>
            <person name="Song Z."/>
        </authorList>
    </citation>
    <scope>NUCLEOTIDE SEQUENCE</scope>
    <source>
        <strain evidence="9">EXF-9298</strain>
    </source>
</reference>
<evidence type="ECO:0000256" key="1">
    <source>
        <dbReference type="ARBA" id="ARBA00022679"/>
    </source>
</evidence>
<evidence type="ECO:0000313" key="9">
    <source>
        <dbReference type="EMBL" id="KAG9984478.1"/>
    </source>
</evidence>
<dbReference type="GO" id="GO:0016567">
    <property type="term" value="P:protein ubiquitination"/>
    <property type="evidence" value="ECO:0007669"/>
    <property type="project" value="InterPro"/>
</dbReference>
<keyword evidence="1" id="KW-0808">Transferase</keyword>
<sequence length="754" mass="83394">MDVSQPTHGVRQQRSRRRTLPTLRTIRSLFQRIQEGVRSRLHLPLPATTHIEDASRDITGDLEPVVSGIPSHNLSNNLVQRPFAIGTFVMSSSRNTRRATGQLRRLDESPLEHALRRSRRVAGESPESGPYQPPPRRPPRQEAADSYRPQPETTSHPPPPSSTFTFSRLDPPVPFPGFGSTRRSSTNTLPGPVQPSHVHSSLQPSMTHPVNPHQVFTLDAHLQGLSSLSPPAKVEDLTPPKVDDIKIECEICCEADGAPVLQPCRLCPAAYCGDCIRSMFLEATRDSSSMPPRCCTILSTIVALDFLSSAEADAYRRKFEEWVSTKKTYCPVPKCSRFIPDRAVLPPPSADPVTLWSLIKQELPAILTKLQQENYARYFKDATSPTAHGIRDWKCPNKMIWLGELSAKISRYSNMAEFAYDFNRLYTSGRSMPPVASSCAEVLRRQLWKEIGRIKARANSKFAVLPAAACFSCPGCHIGICPCCKQVAHFGQPCNTAARDHELAMLETYGYKKCPRCGHGVKRMYGCRHMQCRCGAHWCWGCLRAFDECDGGCDSPDSGSEDGDYSDEEIDPDDLQPDVFPPRAQDGEQNVASIVRTPAVASAPGNVSATATQPVTASAAAAAASVRPGLIEHPTDLDRGGRRVWEATGAFFGEEPDDSYHSTIWSCLHVFKPAQISEGAFKRDVPLVTECFRCFYRTYATIQRSVSGSLPKTKDSGENKHKHTAEEDVAWQCEHCEMSLCGVCKNDVMSERGL</sequence>
<evidence type="ECO:0000256" key="7">
    <source>
        <dbReference type="SAM" id="MobiDB-lite"/>
    </source>
</evidence>
<keyword evidence="2" id="KW-0479">Metal-binding</keyword>
<accession>A0A9P8JVP3</accession>
<keyword evidence="10" id="KW-1185">Reference proteome</keyword>
<evidence type="ECO:0000256" key="4">
    <source>
        <dbReference type="ARBA" id="ARBA00022771"/>
    </source>
</evidence>
<comment type="caution">
    <text evidence="9">The sequence shown here is derived from an EMBL/GenBank/DDBJ whole genome shotgun (WGS) entry which is preliminary data.</text>
</comment>
<gene>
    <name evidence="9" type="ORF">KCU98_g5387</name>
</gene>
<organism evidence="9 10">
    <name type="scientific">Aureobasidium melanogenum</name>
    <name type="common">Aureobasidium pullulans var. melanogenum</name>
    <dbReference type="NCBI Taxonomy" id="46634"/>
    <lineage>
        <taxon>Eukaryota</taxon>
        <taxon>Fungi</taxon>
        <taxon>Dikarya</taxon>
        <taxon>Ascomycota</taxon>
        <taxon>Pezizomycotina</taxon>
        <taxon>Dothideomycetes</taxon>
        <taxon>Dothideomycetidae</taxon>
        <taxon>Dothideales</taxon>
        <taxon>Saccotheciaceae</taxon>
        <taxon>Aureobasidium</taxon>
    </lineage>
</organism>
<keyword evidence="5" id="KW-0833">Ubl conjugation pathway</keyword>
<feature type="compositionally biased region" description="Basic and acidic residues" evidence="7">
    <location>
        <begin position="104"/>
        <end position="115"/>
    </location>
</feature>
<dbReference type="GO" id="GO:0008270">
    <property type="term" value="F:zinc ion binding"/>
    <property type="evidence" value="ECO:0007669"/>
    <property type="project" value="UniProtKB-KW"/>
</dbReference>
<dbReference type="SUPFAM" id="SSF57850">
    <property type="entry name" value="RING/U-box"/>
    <property type="match status" value="1"/>
</dbReference>
<dbReference type="Proteomes" id="UP000729357">
    <property type="component" value="Unassembled WGS sequence"/>
</dbReference>
<feature type="domain" description="RING-type" evidence="8">
    <location>
        <begin position="245"/>
        <end position="557"/>
    </location>
</feature>
<feature type="region of interest" description="Disordered" evidence="7">
    <location>
        <begin position="557"/>
        <end position="576"/>
    </location>
</feature>
<keyword evidence="4" id="KW-0863">Zinc-finger</keyword>
<dbReference type="InterPro" id="IPR044066">
    <property type="entry name" value="TRIAD_supradom"/>
</dbReference>
<keyword evidence="6" id="KW-0862">Zinc</keyword>
<feature type="non-terminal residue" evidence="9">
    <location>
        <position position="754"/>
    </location>
</feature>
<name>A0A9P8JVP3_AURME</name>
<dbReference type="GO" id="GO:0004842">
    <property type="term" value="F:ubiquitin-protein transferase activity"/>
    <property type="evidence" value="ECO:0007669"/>
    <property type="project" value="InterPro"/>
</dbReference>
<proteinExistence type="predicted"/>
<evidence type="ECO:0000256" key="5">
    <source>
        <dbReference type="ARBA" id="ARBA00022786"/>
    </source>
</evidence>
<dbReference type="CDD" id="cd22584">
    <property type="entry name" value="Rcat_RBR_unk"/>
    <property type="match status" value="1"/>
</dbReference>
<dbReference type="InterPro" id="IPR031127">
    <property type="entry name" value="E3_UB_ligase_RBR"/>
</dbReference>
<dbReference type="AlphaFoldDB" id="A0A9P8JVP3"/>
<dbReference type="PROSITE" id="PS51873">
    <property type="entry name" value="TRIAD"/>
    <property type="match status" value="1"/>
</dbReference>
<dbReference type="Gene3D" id="1.20.120.1750">
    <property type="match status" value="1"/>
</dbReference>
<protein>
    <recommendedName>
        <fullName evidence="8">RING-type domain-containing protein</fullName>
    </recommendedName>
</protein>
<evidence type="ECO:0000259" key="8">
    <source>
        <dbReference type="PROSITE" id="PS51873"/>
    </source>
</evidence>